<keyword evidence="4" id="KW-1185">Reference proteome</keyword>
<keyword evidence="2" id="KW-0812">Transmembrane</keyword>
<comment type="caution">
    <text evidence="3">The sequence shown here is derived from an EMBL/GenBank/DDBJ whole genome shotgun (WGS) entry which is preliminary data.</text>
</comment>
<dbReference type="SUPFAM" id="SSF81995">
    <property type="entry name" value="beta-sandwich domain of Sec23/24"/>
    <property type="match status" value="1"/>
</dbReference>
<accession>K0KBF6</accession>
<evidence type="ECO:0000256" key="1">
    <source>
        <dbReference type="SAM" id="MobiDB-lite"/>
    </source>
</evidence>
<feature type="transmembrane region" description="Helical" evidence="2">
    <location>
        <begin position="270"/>
        <end position="288"/>
    </location>
</feature>
<name>K0KBF6_WICCF</name>
<keyword evidence="2" id="KW-1133">Transmembrane helix</keyword>
<keyword evidence="3" id="KW-0396">Initiation factor</keyword>
<dbReference type="AlphaFoldDB" id="K0KBF6"/>
<reference evidence="3 4" key="1">
    <citation type="journal article" date="2012" name="Eukaryot. Cell">
        <title>Draft genome sequence of Wickerhamomyces ciferrii NRRL Y-1031 F-60-10.</title>
        <authorList>
            <person name="Schneider J."/>
            <person name="Andrea H."/>
            <person name="Blom J."/>
            <person name="Jaenicke S."/>
            <person name="Ruckert C."/>
            <person name="Schorsch C."/>
            <person name="Szczepanowski R."/>
            <person name="Farwick M."/>
            <person name="Goesmann A."/>
            <person name="Puhler A."/>
            <person name="Schaffer S."/>
            <person name="Tauch A."/>
            <person name="Kohler T."/>
            <person name="Brinkrolf K."/>
        </authorList>
    </citation>
    <scope>NUCLEOTIDE SEQUENCE [LARGE SCALE GENOMIC DNA]</scope>
    <source>
        <strain evidence="4">ATCC 14091 / BCRC 22168 / CBS 111 / JCM 3599 / NBRC 0793 / NRRL Y-1031 F-60-10</strain>
    </source>
</reference>
<dbReference type="GO" id="GO:0003743">
    <property type="term" value="F:translation initiation factor activity"/>
    <property type="evidence" value="ECO:0007669"/>
    <property type="project" value="UniProtKB-KW"/>
</dbReference>
<dbReference type="InParanoid" id="K0KBF6"/>
<evidence type="ECO:0000313" key="3">
    <source>
        <dbReference type="EMBL" id="CCH42350.1"/>
    </source>
</evidence>
<organism evidence="3 4">
    <name type="scientific">Wickerhamomyces ciferrii (strain ATCC 14091 / BCRC 22168 / CBS 111 / JCM 3599 / NBRC 0793 / NRRL Y-1031 F-60-10)</name>
    <name type="common">Yeast</name>
    <name type="synonym">Pichia ciferrii</name>
    <dbReference type="NCBI Taxonomy" id="1206466"/>
    <lineage>
        <taxon>Eukaryota</taxon>
        <taxon>Fungi</taxon>
        <taxon>Dikarya</taxon>
        <taxon>Ascomycota</taxon>
        <taxon>Saccharomycotina</taxon>
        <taxon>Saccharomycetes</taxon>
        <taxon>Phaffomycetales</taxon>
        <taxon>Wickerhamomycetaceae</taxon>
        <taxon>Wickerhamomyces</taxon>
    </lineage>
</organism>
<keyword evidence="3" id="KW-0648">Protein biosynthesis</keyword>
<dbReference type="EMBL" id="CAIF01000040">
    <property type="protein sequence ID" value="CCH42350.1"/>
    <property type="molecule type" value="Genomic_DNA"/>
</dbReference>
<evidence type="ECO:0000256" key="2">
    <source>
        <dbReference type="SAM" id="Phobius"/>
    </source>
</evidence>
<sequence length="290" mass="33927">MNAGGPADQVIELRVLGGLEPQDGHNHTLQLQQDLNHIHRLQQDLNRVQNHVRNQIQNHQQNQTQNHQQNHVQNHQQNHVQNHQQYHQQNHVQNYQQQNHHQQQNHIEQQESFFVKVCVGIILAIASIGLITSWFWKLARSLNAEKIKRSTYCNNISTVLQHVLQHVSKDALEKLSNGDAGDLAKDMLESITQLEEIETMMCGDNLYNNDFDVEPYFTTIDDLFTKLNFQVQDKSRYDKLPILLYFCFISIIITPLAYDMRHRDMDPEKYLMMQNTIILLIGLGFILFSF</sequence>
<feature type="transmembrane region" description="Helical" evidence="2">
    <location>
        <begin position="113"/>
        <end position="136"/>
    </location>
</feature>
<evidence type="ECO:0000313" key="4">
    <source>
        <dbReference type="Proteomes" id="UP000009328"/>
    </source>
</evidence>
<feature type="transmembrane region" description="Helical" evidence="2">
    <location>
        <begin position="240"/>
        <end position="258"/>
    </location>
</feature>
<keyword evidence="2" id="KW-0472">Membrane</keyword>
<dbReference type="STRING" id="1206466.K0KBF6"/>
<gene>
    <name evidence="3" type="ORF">BN7_1894</name>
</gene>
<dbReference type="HOGENOM" id="CLU_960440_0_0_1"/>
<proteinExistence type="predicted"/>
<protein>
    <submittedName>
        <fullName evidence="3">Translation initiation factor IF-2</fullName>
    </submittedName>
</protein>
<dbReference type="Proteomes" id="UP000009328">
    <property type="component" value="Unassembled WGS sequence"/>
</dbReference>
<feature type="region of interest" description="Disordered" evidence="1">
    <location>
        <begin position="59"/>
        <end position="90"/>
    </location>
</feature>